<gene>
    <name evidence="7" type="ORF">VLY81_14350</name>
</gene>
<dbReference type="SUPFAM" id="SSF56322">
    <property type="entry name" value="ADC synthase"/>
    <property type="match status" value="1"/>
</dbReference>
<evidence type="ECO:0000256" key="2">
    <source>
        <dbReference type="ARBA" id="ARBA00005297"/>
    </source>
</evidence>
<dbReference type="Proteomes" id="UP001333102">
    <property type="component" value="Chromosome"/>
</dbReference>
<evidence type="ECO:0000259" key="6">
    <source>
        <dbReference type="Pfam" id="PF00425"/>
    </source>
</evidence>
<dbReference type="InterPro" id="IPR004561">
    <property type="entry name" value="IsoChor_synthase"/>
</dbReference>
<comment type="catalytic activity">
    <reaction evidence="1">
        <text>chorismate = isochorismate</text>
        <dbReference type="Rhea" id="RHEA:18985"/>
        <dbReference type="ChEBI" id="CHEBI:29748"/>
        <dbReference type="ChEBI" id="CHEBI:29780"/>
        <dbReference type="EC" id="5.4.4.2"/>
    </reaction>
</comment>
<evidence type="ECO:0000256" key="3">
    <source>
        <dbReference type="ARBA" id="ARBA00012824"/>
    </source>
</evidence>
<dbReference type="InterPro" id="IPR005801">
    <property type="entry name" value="ADC_synthase"/>
</dbReference>
<reference evidence="8" key="1">
    <citation type="submission" date="2023-12" db="EMBL/GenBank/DDBJ databases">
        <title>Novel isolates from deep terrestrial aquifers shed light on the physiology and ecology of the class Limnochordia.</title>
        <authorList>
            <person name="Karnachuk O.V."/>
            <person name="Lukina A.P."/>
            <person name="Avakyan M.R."/>
            <person name="Kadnikov V."/>
            <person name="Begmatov S."/>
            <person name="Beletsky A.V."/>
            <person name="Mardanov A.V."/>
            <person name="Ravin N.V."/>
        </authorList>
    </citation>
    <scope>NUCLEOTIDE SEQUENCE [LARGE SCALE GENOMIC DNA]</scope>
    <source>
        <strain evidence="8">LN</strain>
    </source>
</reference>
<evidence type="ECO:0000313" key="8">
    <source>
        <dbReference type="Proteomes" id="UP001333102"/>
    </source>
</evidence>
<dbReference type="EC" id="5.4.4.2" evidence="3"/>
<dbReference type="EMBL" id="CP141614">
    <property type="protein sequence ID" value="WRP14574.1"/>
    <property type="molecule type" value="Genomic_DNA"/>
</dbReference>
<evidence type="ECO:0000256" key="5">
    <source>
        <dbReference type="ARBA" id="ARBA00041564"/>
    </source>
</evidence>
<dbReference type="Gene3D" id="3.60.120.10">
    <property type="entry name" value="Anthranilate synthase"/>
    <property type="match status" value="1"/>
</dbReference>
<feature type="domain" description="Chorismate-utilising enzyme C-terminal" evidence="6">
    <location>
        <begin position="229"/>
        <end position="492"/>
    </location>
</feature>
<evidence type="ECO:0000313" key="7">
    <source>
        <dbReference type="EMBL" id="WRP14574.1"/>
    </source>
</evidence>
<dbReference type="RefSeq" id="WP_324668925.1">
    <property type="nucleotide sequence ID" value="NZ_CP141614.1"/>
</dbReference>
<comment type="similarity">
    <text evidence="2">Belongs to the isochorismate synthase family.</text>
</comment>
<name>A0ABZ1BP14_9FIRM</name>
<dbReference type="Pfam" id="PF00425">
    <property type="entry name" value="Chorismate_bind"/>
    <property type="match status" value="1"/>
</dbReference>
<keyword evidence="8" id="KW-1185">Reference proteome</keyword>
<accession>A0ABZ1BP14</accession>
<evidence type="ECO:0000256" key="1">
    <source>
        <dbReference type="ARBA" id="ARBA00000799"/>
    </source>
</evidence>
<dbReference type="PANTHER" id="PTHR42839">
    <property type="entry name" value="ISOCHORISMATE SYNTHASE ENTC"/>
    <property type="match status" value="1"/>
</dbReference>
<dbReference type="PANTHER" id="PTHR42839:SF2">
    <property type="entry name" value="ISOCHORISMATE SYNTHASE ENTC"/>
    <property type="match status" value="1"/>
</dbReference>
<evidence type="ECO:0000256" key="4">
    <source>
        <dbReference type="ARBA" id="ARBA00023235"/>
    </source>
</evidence>
<dbReference type="InterPro" id="IPR015890">
    <property type="entry name" value="Chorismate_C"/>
</dbReference>
<dbReference type="NCBIfam" id="TIGR00543">
    <property type="entry name" value="isochor_syn"/>
    <property type="match status" value="1"/>
</dbReference>
<keyword evidence="4 7" id="KW-0413">Isomerase</keyword>
<organism evidence="7 8">
    <name type="scientific">Geochorda subterranea</name>
    <dbReference type="NCBI Taxonomy" id="3109564"/>
    <lineage>
        <taxon>Bacteria</taxon>
        <taxon>Bacillati</taxon>
        <taxon>Bacillota</taxon>
        <taxon>Limnochordia</taxon>
        <taxon>Limnochordales</taxon>
        <taxon>Geochordaceae</taxon>
        <taxon>Geochorda</taxon>
    </lineage>
</organism>
<protein>
    <recommendedName>
        <fullName evidence="3">isochorismate synthase</fullName>
        <ecNumber evidence="3">5.4.4.2</ecNumber>
    </recommendedName>
    <alternativeName>
        <fullName evidence="5">Isochorismate mutase</fullName>
    </alternativeName>
</protein>
<proteinExistence type="inferred from homology"/>
<sequence length="521" mass="55422">MEETIGRAVQTAASRARQTGRPVLASVVLPLADRLPGGAWAAAACEALGSEPRVVMVAPDGGPALVGFGVAWQLTAEGPERFETVRRDFSRLAASAVRIAGDSAQDGEPGTGLVAAGAFRFDPERPVDPGWEGIPDAAFVVPRLLLTWVAPSGPVYLTVNVPVRPDTDVETAVARASTEARALVRAMQVAHPIEPTWEGEGPEGQAPAAAGRRWEADHVVPDGKDAEVRRWQARVGLAVQAIRQGSLDKVVLARSEEVRATGPFDLRQLVRALAGQCSSSARFLLSFGTARGQGWWVGASPEVLAACRAGTELRTVALAGSAPRGATPQEDAALGESLLANPKQQAEHRWVVEAVREALAPLAASLEVPQSPRLLKLPYVQHLCTPITSRLRPGRSLLDVVAALHPTPAVGGHPREAALRWLREHEDLDRGWYAAPVGWWDAAGNGEFWVAIRSARLWVDDGGGPIRATLFAGCGIVADSDPHDEWVESALKLRAMRQLLAQAGLLGKAEKEEVGARRAAI</sequence>
<dbReference type="GO" id="GO:0008909">
    <property type="term" value="F:isochorismate synthase activity"/>
    <property type="evidence" value="ECO:0007669"/>
    <property type="project" value="UniProtKB-EC"/>
</dbReference>